<evidence type="ECO:0000313" key="2">
    <source>
        <dbReference type="EMBL" id="RXK83732.1"/>
    </source>
</evidence>
<protein>
    <submittedName>
        <fullName evidence="2">Uncharacterized protein</fullName>
    </submittedName>
</protein>
<dbReference type="Proteomes" id="UP000290545">
    <property type="component" value="Unassembled WGS sequence"/>
</dbReference>
<reference evidence="2 3" key="1">
    <citation type="submission" date="2019-01" db="EMBL/GenBank/DDBJ databases">
        <title>Filimonas sp. strain TTM-71.</title>
        <authorList>
            <person name="Chen W.-M."/>
        </authorList>
    </citation>
    <scope>NUCLEOTIDE SEQUENCE [LARGE SCALE GENOMIC DNA]</scope>
    <source>
        <strain evidence="2 3">TTM-71</strain>
    </source>
</reference>
<evidence type="ECO:0000256" key="1">
    <source>
        <dbReference type="SAM" id="Phobius"/>
    </source>
</evidence>
<proteinExistence type="predicted"/>
<accession>A0A4Q1D5C3</accession>
<keyword evidence="1" id="KW-0472">Membrane</keyword>
<dbReference type="OrthoDB" id="6286374at2"/>
<feature type="transmembrane region" description="Helical" evidence="1">
    <location>
        <begin position="318"/>
        <end position="338"/>
    </location>
</feature>
<name>A0A4Q1D5C3_9BACT</name>
<sequence length="367" mass="40865">MFQNVAFEVFIGLLFIFLLYSLLATIVQELIARFLDLRARMLVKAIRVLLDDRKKGRSGLLYRFWEHVVANVRHFFCPLPESSVSKVFYTHPAIKYLSRSSWKNKPSYIAADTFSAVVIQLLRGNYKGQEPQMTLIQRTLEETPAVFAGTGGSKTSASIDPETLEYLKQLFYDAQNDLEKFKASLEKWFNETMSSVSEWYKRQAQTLLFIIGLAIAIIFNVDAIAICRILSKDKTAREQIVQLASKSVPVYDTLTTGIQKVKAGDTAALNIDKAYDIVVKDASQSSGIMGLGGIFRGTPAGNKPLQFHPLQEGRGGTILGWLITTLAISLGAPFWFNLLSKVIKLRASDSKEQPASMPGVLPAERVG</sequence>
<keyword evidence="1" id="KW-1133">Transmembrane helix</keyword>
<feature type="transmembrane region" description="Helical" evidence="1">
    <location>
        <begin position="207"/>
        <end position="231"/>
    </location>
</feature>
<evidence type="ECO:0000313" key="3">
    <source>
        <dbReference type="Proteomes" id="UP000290545"/>
    </source>
</evidence>
<organism evidence="2 3">
    <name type="scientific">Filimonas effusa</name>
    <dbReference type="NCBI Taxonomy" id="2508721"/>
    <lineage>
        <taxon>Bacteria</taxon>
        <taxon>Pseudomonadati</taxon>
        <taxon>Bacteroidota</taxon>
        <taxon>Chitinophagia</taxon>
        <taxon>Chitinophagales</taxon>
        <taxon>Chitinophagaceae</taxon>
        <taxon>Filimonas</taxon>
    </lineage>
</organism>
<keyword evidence="3" id="KW-1185">Reference proteome</keyword>
<gene>
    <name evidence="2" type="ORF">ESB13_16780</name>
</gene>
<dbReference type="RefSeq" id="WP_129004784.1">
    <property type="nucleotide sequence ID" value="NZ_SDHZ01000002.1"/>
</dbReference>
<comment type="caution">
    <text evidence="2">The sequence shown here is derived from an EMBL/GenBank/DDBJ whole genome shotgun (WGS) entry which is preliminary data.</text>
</comment>
<dbReference type="EMBL" id="SDHZ01000002">
    <property type="protein sequence ID" value="RXK83732.1"/>
    <property type="molecule type" value="Genomic_DNA"/>
</dbReference>
<feature type="transmembrane region" description="Helical" evidence="1">
    <location>
        <begin position="6"/>
        <end position="31"/>
    </location>
</feature>
<dbReference type="AlphaFoldDB" id="A0A4Q1D5C3"/>
<keyword evidence="1" id="KW-0812">Transmembrane</keyword>